<dbReference type="AlphaFoldDB" id="A0A136J688"/>
<name>A0A136J688_9PEZI</name>
<evidence type="ECO:0000256" key="1">
    <source>
        <dbReference type="SAM" id="Phobius"/>
    </source>
</evidence>
<organism evidence="3 4">
    <name type="scientific">Microdochium bolleyi</name>
    <dbReference type="NCBI Taxonomy" id="196109"/>
    <lineage>
        <taxon>Eukaryota</taxon>
        <taxon>Fungi</taxon>
        <taxon>Dikarya</taxon>
        <taxon>Ascomycota</taxon>
        <taxon>Pezizomycotina</taxon>
        <taxon>Sordariomycetes</taxon>
        <taxon>Xylariomycetidae</taxon>
        <taxon>Xylariales</taxon>
        <taxon>Microdochiaceae</taxon>
        <taxon>Microdochium</taxon>
    </lineage>
</organism>
<sequence length="120" mass="12814">MLALSLFWHAGKCAAAGCYTGLAAVLSGISCSPMITLEAGMLRRDLMVSFPVLACTCGLLSHFVTGYFSRSSCGTRSTKSILRPGSGVSQIVVVRPLDEACEGPGMQRNRYRPGWSQSSY</sequence>
<dbReference type="Proteomes" id="UP000070501">
    <property type="component" value="Unassembled WGS sequence"/>
</dbReference>
<evidence type="ECO:0000313" key="4">
    <source>
        <dbReference type="Proteomes" id="UP000070501"/>
    </source>
</evidence>
<keyword evidence="1" id="KW-0472">Membrane</keyword>
<keyword evidence="1" id="KW-1133">Transmembrane helix</keyword>
<reference evidence="4" key="1">
    <citation type="submission" date="2016-02" db="EMBL/GenBank/DDBJ databases">
        <title>Draft genome sequence of Microdochium bolleyi, a fungal endophyte of beachgrass.</title>
        <authorList>
            <consortium name="DOE Joint Genome Institute"/>
            <person name="David A.S."/>
            <person name="May G."/>
            <person name="Haridas S."/>
            <person name="Lim J."/>
            <person name="Wang M."/>
            <person name="Labutti K."/>
            <person name="Lipzen A."/>
            <person name="Barry K."/>
            <person name="Grigoriev I.V."/>
        </authorList>
    </citation>
    <scope>NUCLEOTIDE SEQUENCE [LARGE SCALE GENOMIC DNA]</scope>
    <source>
        <strain evidence="4">J235TASD1</strain>
    </source>
</reference>
<dbReference type="InParanoid" id="A0A136J688"/>
<protein>
    <submittedName>
        <fullName evidence="3">Uncharacterized protein</fullName>
    </submittedName>
</protein>
<feature type="transmembrane region" description="Helical" evidence="1">
    <location>
        <begin position="46"/>
        <end position="69"/>
    </location>
</feature>
<dbReference type="EMBL" id="KQ964248">
    <property type="protein sequence ID" value="KXJ92674.1"/>
    <property type="molecule type" value="Genomic_DNA"/>
</dbReference>
<keyword evidence="1" id="KW-0812">Transmembrane</keyword>
<keyword evidence="4" id="KW-1185">Reference proteome</keyword>
<accession>A0A136J688</accession>
<feature type="signal peptide" evidence="2">
    <location>
        <begin position="1"/>
        <end position="15"/>
    </location>
</feature>
<proteinExistence type="predicted"/>
<feature type="chain" id="PRO_5011977714" evidence="2">
    <location>
        <begin position="16"/>
        <end position="120"/>
    </location>
</feature>
<evidence type="ECO:0000256" key="2">
    <source>
        <dbReference type="SAM" id="SignalP"/>
    </source>
</evidence>
<keyword evidence="2" id="KW-0732">Signal</keyword>
<gene>
    <name evidence="3" type="ORF">Micbo1qcDRAFT_50254</name>
</gene>
<evidence type="ECO:0000313" key="3">
    <source>
        <dbReference type="EMBL" id="KXJ92674.1"/>
    </source>
</evidence>